<keyword evidence="2" id="KW-1185">Reference proteome</keyword>
<proteinExistence type="predicted"/>
<protein>
    <submittedName>
        <fullName evidence="1">Uncharacterized protein</fullName>
    </submittedName>
</protein>
<evidence type="ECO:0000313" key="1">
    <source>
        <dbReference type="EMBL" id="KAF9511731.1"/>
    </source>
</evidence>
<accession>A0A9P6DR27</accession>
<dbReference type="AlphaFoldDB" id="A0A9P6DR27"/>
<evidence type="ECO:0000313" key="2">
    <source>
        <dbReference type="Proteomes" id="UP000886523"/>
    </source>
</evidence>
<comment type="caution">
    <text evidence="1">The sequence shown here is derived from an EMBL/GenBank/DDBJ whole genome shotgun (WGS) entry which is preliminary data.</text>
</comment>
<sequence length="56" mass="6330">MSFVSSESDTRAWDNIAKEIWDIELIKAFKACATTLRSSIDPNQQRLVLKNRCGAT</sequence>
<name>A0A9P6DR27_9AGAM</name>
<dbReference type="EMBL" id="MU128996">
    <property type="protein sequence ID" value="KAF9511731.1"/>
    <property type="molecule type" value="Genomic_DNA"/>
</dbReference>
<dbReference type="Proteomes" id="UP000886523">
    <property type="component" value="Unassembled WGS sequence"/>
</dbReference>
<organism evidence="1 2">
    <name type="scientific">Hydnum rufescens UP504</name>
    <dbReference type="NCBI Taxonomy" id="1448309"/>
    <lineage>
        <taxon>Eukaryota</taxon>
        <taxon>Fungi</taxon>
        <taxon>Dikarya</taxon>
        <taxon>Basidiomycota</taxon>
        <taxon>Agaricomycotina</taxon>
        <taxon>Agaricomycetes</taxon>
        <taxon>Cantharellales</taxon>
        <taxon>Hydnaceae</taxon>
        <taxon>Hydnum</taxon>
    </lineage>
</organism>
<gene>
    <name evidence="1" type="ORF">BS47DRAFT_1346325</name>
</gene>
<reference evidence="1" key="1">
    <citation type="journal article" date="2020" name="Nat. Commun.">
        <title>Large-scale genome sequencing of mycorrhizal fungi provides insights into the early evolution of symbiotic traits.</title>
        <authorList>
            <person name="Miyauchi S."/>
            <person name="Kiss E."/>
            <person name="Kuo A."/>
            <person name="Drula E."/>
            <person name="Kohler A."/>
            <person name="Sanchez-Garcia M."/>
            <person name="Morin E."/>
            <person name="Andreopoulos B."/>
            <person name="Barry K.W."/>
            <person name="Bonito G."/>
            <person name="Buee M."/>
            <person name="Carver A."/>
            <person name="Chen C."/>
            <person name="Cichocki N."/>
            <person name="Clum A."/>
            <person name="Culley D."/>
            <person name="Crous P.W."/>
            <person name="Fauchery L."/>
            <person name="Girlanda M."/>
            <person name="Hayes R.D."/>
            <person name="Keri Z."/>
            <person name="LaButti K."/>
            <person name="Lipzen A."/>
            <person name="Lombard V."/>
            <person name="Magnuson J."/>
            <person name="Maillard F."/>
            <person name="Murat C."/>
            <person name="Nolan M."/>
            <person name="Ohm R.A."/>
            <person name="Pangilinan J."/>
            <person name="Pereira M.F."/>
            <person name="Perotto S."/>
            <person name="Peter M."/>
            <person name="Pfister S."/>
            <person name="Riley R."/>
            <person name="Sitrit Y."/>
            <person name="Stielow J.B."/>
            <person name="Szollosi G."/>
            <person name="Zifcakova L."/>
            <person name="Stursova M."/>
            <person name="Spatafora J.W."/>
            <person name="Tedersoo L."/>
            <person name="Vaario L.M."/>
            <person name="Yamada A."/>
            <person name="Yan M."/>
            <person name="Wang P."/>
            <person name="Xu J."/>
            <person name="Bruns T."/>
            <person name="Baldrian P."/>
            <person name="Vilgalys R."/>
            <person name="Dunand C."/>
            <person name="Henrissat B."/>
            <person name="Grigoriev I.V."/>
            <person name="Hibbett D."/>
            <person name="Nagy L.G."/>
            <person name="Martin F.M."/>
        </authorList>
    </citation>
    <scope>NUCLEOTIDE SEQUENCE</scope>
    <source>
        <strain evidence="1">UP504</strain>
    </source>
</reference>